<dbReference type="Proteomes" id="UP000015101">
    <property type="component" value="Unassembled WGS sequence"/>
</dbReference>
<dbReference type="CTD" id="20201718"/>
<dbReference type="InParanoid" id="T1EYR8"/>
<dbReference type="EMBL" id="AMQM01002601">
    <property type="status" value="NOT_ANNOTATED_CDS"/>
    <property type="molecule type" value="Genomic_DNA"/>
</dbReference>
<dbReference type="EMBL" id="KB095812">
    <property type="protein sequence ID" value="ESO11858.1"/>
    <property type="molecule type" value="Genomic_DNA"/>
</dbReference>
<dbReference type="GeneID" id="20201718"/>
<gene>
    <name evidence="2" type="primary">20201718</name>
    <name evidence="1" type="ORF">HELRODRAFT_166933</name>
</gene>
<reference evidence="3" key="1">
    <citation type="submission" date="2012-12" db="EMBL/GenBank/DDBJ databases">
        <authorList>
            <person name="Hellsten U."/>
            <person name="Grimwood J."/>
            <person name="Chapman J.A."/>
            <person name="Shapiro H."/>
            <person name="Aerts A."/>
            <person name="Otillar R.P."/>
            <person name="Terry A.Y."/>
            <person name="Boore J.L."/>
            <person name="Simakov O."/>
            <person name="Marletaz F."/>
            <person name="Cho S.-J."/>
            <person name="Edsinger-Gonzales E."/>
            <person name="Havlak P."/>
            <person name="Kuo D.-H."/>
            <person name="Larsson T."/>
            <person name="Lv J."/>
            <person name="Arendt D."/>
            <person name="Savage R."/>
            <person name="Osoegawa K."/>
            <person name="de Jong P."/>
            <person name="Lindberg D.R."/>
            <person name="Seaver E.C."/>
            <person name="Weisblat D.A."/>
            <person name="Putnam N.H."/>
            <person name="Grigoriev I.V."/>
            <person name="Rokhsar D.S."/>
        </authorList>
    </citation>
    <scope>NUCLEOTIDE SEQUENCE</scope>
</reference>
<accession>T1EYR8</accession>
<dbReference type="HOGENOM" id="CLU_2040592_0_0_1"/>
<dbReference type="RefSeq" id="XP_009010346.1">
    <property type="nucleotide sequence ID" value="XM_009012098.1"/>
</dbReference>
<name>T1EYR8_HELRO</name>
<reference evidence="1 3" key="2">
    <citation type="journal article" date="2013" name="Nature">
        <title>Insights into bilaterian evolution from three spiralian genomes.</title>
        <authorList>
            <person name="Simakov O."/>
            <person name="Marletaz F."/>
            <person name="Cho S.J."/>
            <person name="Edsinger-Gonzales E."/>
            <person name="Havlak P."/>
            <person name="Hellsten U."/>
            <person name="Kuo D.H."/>
            <person name="Larsson T."/>
            <person name="Lv J."/>
            <person name="Arendt D."/>
            <person name="Savage R."/>
            <person name="Osoegawa K."/>
            <person name="de Jong P."/>
            <person name="Grimwood J."/>
            <person name="Chapman J.A."/>
            <person name="Shapiro H."/>
            <person name="Aerts A."/>
            <person name="Otillar R.P."/>
            <person name="Terry A.Y."/>
            <person name="Boore J.L."/>
            <person name="Grigoriev I.V."/>
            <person name="Lindberg D.R."/>
            <person name="Seaver E.C."/>
            <person name="Weisblat D.A."/>
            <person name="Putnam N.H."/>
            <person name="Rokhsar D.S."/>
        </authorList>
    </citation>
    <scope>NUCLEOTIDE SEQUENCE</scope>
</reference>
<evidence type="ECO:0000313" key="2">
    <source>
        <dbReference type="EnsemblMetazoa" id="HelroP166933"/>
    </source>
</evidence>
<dbReference type="KEGG" id="hro:HELRODRAFT_166933"/>
<sequence length="121" mass="14343">MYSGKRQNCNLDQDMQHSQRLLRQKKMGKLPNILYPVAIKRKECPAKRKQLFQQRKLTFEKLRPSVQDQFRLSWVLSEETAKNCVQTDCIASINDVKEIIDPKYKMTVLICPVHLETKFFQ</sequence>
<evidence type="ECO:0000313" key="1">
    <source>
        <dbReference type="EMBL" id="ESO11858.1"/>
    </source>
</evidence>
<dbReference type="EnsemblMetazoa" id="HelroT166933">
    <property type="protein sequence ID" value="HelroP166933"/>
    <property type="gene ID" value="HelroG166933"/>
</dbReference>
<proteinExistence type="predicted"/>
<evidence type="ECO:0000313" key="3">
    <source>
        <dbReference type="Proteomes" id="UP000015101"/>
    </source>
</evidence>
<organism evidence="2 3">
    <name type="scientific">Helobdella robusta</name>
    <name type="common">Californian leech</name>
    <dbReference type="NCBI Taxonomy" id="6412"/>
    <lineage>
        <taxon>Eukaryota</taxon>
        <taxon>Metazoa</taxon>
        <taxon>Spiralia</taxon>
        <taxon>Lophotrochozoa</taxon>
        <taxon>Annelida</taxon>
        <taxon>Clitellata</taxon>
        <taxon>Hirudinea</taxon>
        <taxon>Rhynchobdellida</taxon>
        <taxon>Glossiphoniidae</taxon>
        <taxon>Helobdella</taxon>
    </lineage>
</organism>
<dbReference type="AlphaFoldDB" id="T1EYR8"/>
<keyword evidence="3" id="KW-1185">Reference proteome</keyword>
<protein>
    <submittedName>
        <fullName evidence="1 2">Uncharacterized protein</fullName>
    </submittedName>
</protein>
<reference evidence="2" key="3">
    <citation type="submission" date="2015-06" db="UniProtKB">
        <authorList>
            <consortium name="EnsemblMetazoa"/>
        </authorList>
    </citation>
    <scope>IDENTIFICATION</scope>
</reference>